<dbReference type="EMBL" id="OIVN01002779">
    <property type="protein sequence ID" value="SPD06378.1"/>
    <property type="molecule type" value="Genomic_DNA"/>
</dbReference>
<organism evidence="1">
    <name type="scientific">Fagus sylvatica</name>
    <name type="common">Beechnut</name>
    <dbReference type="NCBI Taxonomy" id="28930"/>
    <lineage>
        <taxon>Eukaryota</taxon>
        <taxon>Viridiplantae</taxon>
        <taxon>Streptophyta</taxon>
        <taxon>Embryophyta</taxon>
        <taxon>Tracheophyta</taxon>
        <taxon>Spermatophyta</taxon>
        <taxon>Magnoliopsida</taxon>
        <taxon>eudicotyledons</taxon>
        <taxon>Gunneridae</taxon>
        <taxon>Pentapetalae</taxon>
        <taxon>rosids</taxon>
        <taxon>fabids</taxon>
        <taxon>Fagales</taxon>
        <taxon>Fagaceae</taxon>
        <taxon>Fagus</taxon>
    </lineage>
</organism>
<dbReference type="AlphaFoldDB" id="A0A2N9H3I5"/>
<accession>A0A2N9H3I5</accession>
<name>A0A2N9H3I5_FAGSY</name>
<sequence>MAAKPTMEPAAIAVAFFLFTIHRDERNYWLPNRSVLLHDNGFHLSTVLSKLHVPEQKHSQVFRKIEAVARSADRSGKPIVVDLKLKEVIKIEMRYDQSSTYEDEVLILDSMEAHVAKPIPAIQALEKVGFQWLDSVCIMEEFEIGSEITRVCPLCRYPMPRVC</sequence>
<evidence type="ECO:0000313" key="1">
    <source>
        <dbReference type="EMBL" id="SPD06378.1"/>
    </source>
</evidence>
<gene>
    <name evidence="1" type="ORF">FSB_LOCUS34260</name>
</gene>
<reference evidence="1" key="1">
    <citation type="submission" date="2018-02" db="EMBL/GenBank/DDBJ databases">
        <authorList>
            <person name="Cohen D.B."/>
            <person name="Kent A.D."/>
        </authorList>
    </citation>
    <scope>NUCLEOTIDE SEQUENCE</scope>
</reference>
<proteinExistence type="predicted"/>
<protein>
    <submittedName>
        <fullName evidence="1">Uncharacterized protein</fullName>
    </submittedName>
</protein>